<proteinExistence type="inferred from homology"/>
<evidence type="ECO:0000259" key="7">
    <source>
        <dbReference type="PROSITE" id="PS51296"/>
    </source>
</evidence>
<evidence type="ECO:0000313" key="8">
    <source>
        <dbReference type="EMBL" id="SDR61542.1"/>
    </source>
</evidence>
<evidence type="ECO:0000256" key="4">
    <source>
        <dbReference type="ARBA" id="ARBA00023014"/>
    </source>
</evidence>
<dbReference type="InterPro" id="IPR017941">
    <property type="entry name" value="Rieske_2Fe-2S"/>
</dbReference>
<protein>
    <submittedName>
        <fullName evidence="8">Naphthalene 1,2-dioxygenase system ferredoxin subunit</fullName>
    </submittedName>
</protein>
<reference evidence="9" key="1">
    <citation type="submission" date="2016-10" db="EMBL/GenBank/DDBJ databases">
        <authorList>
            <person name="Varghese N."/>
            <person name="Submissions S."/>
        </authorList>
    </citation>
    <scope>NUCLEOTIDE SEQUENCE [LARGE SCALE GENOMIC DNA]</scope>
    <source>
        <strain evidence="9">DUS833</strain>
    </source>
</reference>
<gene>
    <name evidence="8" type="ORF">SAMN05445850_7817</name>
</gene>
<dbReference type="EMBL" id="FNKX01000004">
    <property type="protein sequence ID" value="SDR61542.1"/>
    <property type="molecule type" value="Genomic_DNA"/>
</dbReference>
<dbReference type="STRING" id="157910.SAMN05445850_7817"/>
<keyword evidence="8" id="KW-0560">Oxidoreductase</keyword>
<dbReference type="RefSeq" id="WP_090812317.1">
    <property type="nucleotide sequence ID" value="NZ_FNKX01000004.1"/>
</dbReference>
<organism evidence="8 9">
    <name type="scientific">Paraburkholderia tuberum</name>
    <dbReference type="NCBI Taxonomy" id="157910"/>
    <lineage>
        <taxon>Bacteria</taxon>
        <taxon>Pseudomonadati</taxon>
        <taxon>Pseudomonadota</taxon>
        <taxon>Betaproteobacteria</taxon>
        <taxon>Burkholderiales</taxon>
        <taxon>Burkholderiaceae</taxon>
        <taxon>Paraburkholderia</taxon>
    </lineage>
</organism>
<dbReference type="PANTHER" id="PTHR21496">
    <property type="entry name" value="FERREDOXIN-RELATED"/>
    <property type="match status" value="1"/>
</dbReference>
<feature type="domain" description="Rieske" evidence="7">
    <location>
        <begin position="7"/>
        <end position="102"/>
    </location>
</feature>
<dbReference type="SUPFAM" id="SSF50022">
    <property type="entry name" value="ISP domain"/>
    <property type="match status" value="1"/>
</dbReference>
<name>A0A1H1KHI3_9BURK</name>
<keyword evidence="8" id="KW-0223">Dioxygenase</keyword>
<sequence>MSDITNELVARSEEIEEGGMQGFTVQGRQIAIYRVDGQLYATDNICTHGHALMTDGYLEDRVIECPLHGGRFDVATGEGLGAPITCALACHMVEESDGQIRITLNGDNA</sequence>
<evidence type="ECO:0000256" key="2">
    <source>
        <dbReference type="ARBA" id="ARBA00022723"/>
    </source>
</evidence>
<dbReference type="GO" id="GO:0051537">
    <property type="term" value="F:2 iron, 2 sulfur cluster binding"/>
    <property type="evidence" value="ECO:0007669"/>
    <property type="project" value="UniProtKB-KW"/>
</dbReference>
<evidence type="ECO:0000256" key="5">
    <source>
        <dbReference type="ARBA" id="ARBA00034078"/>
    </source>
</evidence>
<keyword evidence="4" id="KW-0411">Iron-sulfur</keyword>
<dbReference type="AlphaFoldDB" id="A0A1H1KHI3"/>
<dbReference type="Gene3D" id="2.102.10.10">
    <property type="entry name" value="Rieske [2Fe-2S] iron-sulphur domain"/>
    <property type="match status" value="1"/>
</dbReference>
<comment type="cofactor">
    <cofactor evidence="5">
        <name>[2Fe-2S] cluster</name>
        <dbReference type="ChEBI" id="CHEBI:190135"/>
    </cofactor>
</comment>
<keyword evidence="2" id="KW-0479">Metal-binding</keyword>
<dbReference type="InterPro" id="IPR036922">
    <property type="entry name" value="Rieske_2Fe-2S_sf"/>
</dbReference>
<keyword evidence="3" id="KW-0408">Iron</keyword>
<evidence type="ECO:0000256" key="3">
    <source>
        <dbReference type="ARBA" id="ARBA00023004"/>
    </source>
</evidence>
<evidence type="ECO:0000256" key="6">
    <source>
        <dbReference type="ARBA" id="ARBA00038001"/>
    </source>
</evidence>
<keyword evidence="9" id="KW-1185">Reference proteome</keyword>
<dbReference type="Pfam" id="PF00355">
    <property type="entry name" value="Rieske"/>
    <property type="match status" value="1"/>
</dbReference>
<evidence type="ECO:0000313" key="9">
    <source>
        <dbReference type="Proteomes" id="UP000199365"/>
    </source>
</evidence>
<dbReference type="GO" id="GO:0046872">
    <property type="term" value="F:metal ion binding"/>
    <property type="evidence" value="ECO:0007669"/>
    <property type="project" value="UniProtKB-KW"/>
</dbReference>
<comment type="similarity">
    <text evidence="6">Belongs to the bacterial ring-hydroxylating dioxygenase ferredoxin component family.</text>
</comment>
<evidence type="ECO:0000256" key="1">
    <source>
        <dbReference type="ARBA" id="ARBA00022714"/>
    </source>
</evidence>
<dbReference type="PANTHER" id="PTHR21496:SF0">
    <property type="entry name" value="RIESKE DOMAIN-CONTAINING PROTEIN"/>
    <property type="match status" value="1"/>
</dbReference>
<accession>A0A1H1KHI3</accession>
<dbReference type="GO" id="GO:0051213">
    <property type="term" value="F:dioxygenase activity"/>
    <property type="evidence" value="ECO:0007669"/>
    <property type="project" value="UniProtKB-KW"/>
</dbReference>
<keyword evidence="1" id="KW-0001">2Fe-2S</keyword>
<dbReference type="Proteomes" id="UP000199365">
    <property type="component" value="Unassembled WGS sequence"/>
</dbReference>
<dbReference type="CDD" id="cd03528">
    <property type="entry name" value="Rieske_RO_ferredoxin"/>
    <property type="match status" value="1"/>
</dbReference>
<dbReference type="PROSITE" id="PS51296">
    <property type="entry name" value="RIESKE"/>
    <property type="match status" value="1"/>
</dbReference>